<accession>G3IGA3</accession>
<protein>
    <submittedName>
        <fullName evidence="4">Ankyrin repeat domain-containing protein 26</fullName>
    </submittedName>
</protein>
<gene>
    <name evidence="4" type="ORF">I79_022786</name>
</gene>
<reference evidence="5" key="1">
    <citation type="journal article" date="2011" name="Nat. Biotechnol.">
        <title>The genomic sequence of the Chinese hamster ovary (CHO)-K1 cell line.</title>
        <authorList>
            <person name="Xu X."/>
            <person name="Nagarajan H."/>
            <person name="Lewis N.E."/>
            <person name="Pan S."/>
            <person name="Cai Z."/>
            <person name="Liu X."/>
            <person name="Chen W."/>
            <person name="Xie M."/>
            <person name="Wang W."/>
            <person name="Hammond S."/>
            <person name="Andersen M.R."/>
            <person name="Neff N."/>
            <person name="Passarelli B."/>
            <person name="Koh W."/>
            <person name="Fan H.C."/>
            <person name="Wang J."/>
            <person name="Gui Y."/>
            <person name="Lee K.H."/>
            <person name="Betenbaugh M.J."/>
            <person name="Quake S.R."/>
            <person name="Famili I."/>
            <person name="Palsson B.O."/>
            <person name="Wang J."/>
        </authorList>
    </citation>
    <scope>NUCLEOTIDE SEQUENCE [LARGE SCALE GENOMIC DNA]</scope>
    <source>
        <strain evidence="5">CHO K1 cell line</strain>
    </source>
</reference>
<proteinExistence type="predicted"/>
<dbReference type="AlphaFoldDB" id="G3IGA3"/>
<dbReference type="InParanoid" id="G3IGA3"/>
<feature type="domain" description="DUF3496" evidence="3">
    <location>
        <begin position="90"/>
        <end position="196"/>
    </location>
</feature>
<feature type="coiled-coil region" evidence="1">
    <location>
        <begin position="215"/>
        <end position="242"/>
    </location>
</feature>
<dbReference type="STRING" id="10029.G3IGA3"/>
<organism evidence="4 5">
    <name type="scientific">Cricetulus griseus</name>
    <name type="common">Chinese hamster</name>
    <name type="synonym">Cricetulus barabensis griseus</name>
    <dbReference type="NCBI Taxonomy" id="10029"/>
    <lineage>
        <taxon>Eukaryota</taxon>
        <taxon>Metazoa</taxon>
        <taxon>Chordata</taxon>
        <taxon>Craniata</taxon>
        <taxon>Vertebrata</taxon>
        <taxon>Euteleostomi</taxon>
        <taxon>Mammalia</taxon>
        <taxon>Eutheria</taxon>
        <taxon>Euarchontoglires</taxon>
        <taxon>Glires</taxon>
        <taxon>Rodentia</taxon>
        <taxon>Myomorpha</taxon>
        <taxon>Muroidea</taxon>
        <taxon>Cricetidae</taxon>
        <taxon>Cricetinae</taxon>
        <taxon>Cricetulus</taxon>
    </lineage>
</organism>
<sequence length="249" mass="28767">MTNVLIHELKEKWGTINAKYLPLNVQFKYIEQELLSIKIAQTLYEKVHKEEKILERDALDLQHQLQENMAKSEDKNHPMALRDSNNDSVMSQMELKIKSLESELEKMQAERESDAKKVEKYKQRCVKEQELSKMLSQKLNKTNSKLSKVRTDILLVTEQNRAMQSALSPWPVTECPSVTKRNTCVKCNPSFIPSRNPEPSISSPQPSESMRRSLLKKQQKMVKDIAEEVDKAAAELECWSLEAYPSGFK</sequence>
<evidence type="ECO:0000313" key="4">
    <source>
        <dbReference type="EMBL" id="EGW01719.1"/>
    </source>
</evidence>
<evidence type="ECO:0000313" key="5">
    <source>
        <dbReference type="Proteomes" id="UP000001075"/>
    </source>
</evidence>
<evidence type="ECO:0000256" key="1">
    <source>
        <dbReference type="SAM" id="Coils"/>
    </source>
</evidence>
<feature type="compositionally biased region" description="Low complexity" evidence="2">
    <location>
        <begin position="197"/>
        <end position="208"/>
    </location>
</feature>
<evidence type="ECO:0000259" key="3">
    <source>
        <dbReference type="Pfam" id="PF12001"/>
    </source>
</evidence>
<keyword evidence="1" id="KW-0175">Coiled coil</keyword>
<dbReference type="EMBL" id="JH002529">
    <property type="protein sequence ID" value="EGW01719.1"/>
    <property type="molecule type" value="Genomic_DNA"/>
</dbReference>
<feature type="region of interest" description="Disordered" evidence="2">
    <location>
        <begin position="193"/>
        <end position="214"/>
    </location>
</feature>
<evidence type="ECO:0000256" key="2">
    <source>
        <dbReference type="SAM" id="MobiDB-lite"/>
    </source>
</evidence>
<dbReference type="InterPro" id="IPR021885">
    <property type="entry name" value="DUF3496"/>
</dbReference>
<dbReference type="Pfam" id="PF12001">
    <property type="entry name" value="DUF3496"/>
    <property type="match status" value="1"/>
</dbReference>
<dbReference type="Proteomes" id="UP000001075">
    <property type="component" value="Unassembled WGS sequence"/>
</dbReference>
<feature type="coiled-coil region" evidence="1">
    <location>
        <begin position="90"/>
        <end position="124"/>
    </location>
</feature>
<name>G3IGA3_CRIGR</name>